<evidence type="ECO:0000256" key="1">
    <source>
        <dbReference type="ARBA" id="ARBA00007378"/>
    </source>
</evidence>
<dbReference type="AlphaFoldDB" id="A0A7W8CT97"/>
<dbReference type="Proteomes" id="UP000525923">
    <property type="component" value="Unassembled WGS sequence"/>
</dbReference>
<protein>
    <submittedName>
        <fullName evidence="2">Ohr subfamily peroxiredoxin</fullName>
    </submittedName>
</protein>
<dbReference type="Pfam" id="PF02566">
    <property type="entry name" value="OsmC"/>
    <property type="match status" value="1"/>
</dbReference>
<comment type="similarity">
    <text evidence="1">Belongs to the OsmC/Ohr family.</text>
</comment>
<name>A0A7W8CT97_9BACL</name>
<accession>A0A7W8CT97</accession>
<dbReference type="EMBL" id="JACHHE010000003">
    <property type="protein sequence ID" value="MBB5179792.1"/>
    <property type="molecule type" value="Genomic_DNA"/>
</dbReference>
<dbReference type="PANTHER" id="PTHR33797">
    <property type="entry name" value="ORGANIC HYDROPEROXIDE RESISTANCE PROTEIN-LIKE"/>
    <property type="match status" value="1"/>
</dbReference>
<proteinExistence type="inferred from homology"/>
<evidence type="ECO:0000313" key="3">
    <source>
        <dbReference type="Proteomes" id="UP000525923"/>
    </source>
</evidence>
<sequence length="160" mass="17030">MDNHSDTLHITAAAITIDGPGGESYMEDGSFSTLVSLPREMGGSGEGFSPAKFLALSCSSSFSFTMAAIMEETELAGRTRISCKVSMVPDGAVGDSKFAIAMDVAVKGLELETVQTLADNAFERCPLSKAVKGNVELKVRVVPYEEKEPPIFEADSNWAI</sequence>
<dbReference type="SUPFAM" id="SSF82784">
    <property type="entry name" value="OsmC-like"/>
    <property type="match status" value="1"/>
</dbReference>
<dbReference type="InterPro" id="IPR036102">
    <property type="entry name" value="OsmC/Ohrsf"/>
</dbReference>
<organism evidence="2 3">
    <name type="scientific">Planococcus koreensis</name>
    <dbReference type="NCBI Taxonomy" id="112331"/>
    <lineage>
        <taxon>Bacteria</taxon>
        <taxon>Bacillati</taxon>
        <taxon>Bacillota</taxon>
        <taxon>Bacilli</taxon>
        <taxon>Bacillales</taxon>
        <taxon>Caryophanaceae</taxon>
        <taxon>Planococcus</taxon>
    </lineage>
</organism>
<dbReference type="RefSeq" id="WP_158290603.1">
    <property type="nucleotide sequence ID" value="NZ_JACHHE010000003.1"/>
</dbReference>
<dbReference type="GO" id="GO:0006979">
    <property type="term" value="P:response to oxidative stress"/>
    <property type="evidence" value="ECO:0007669"/>
    <property type="project" value="InterPro"/>
</dbReference>
<evidence type="ECO:0000313" key="2">
    <source>
        <dbReference type="EMBL" id="MBB5179792.1"/>
    </source>
</evidence>
<dbReference type="Gene3D" id="3.30.300.20">
    <property type="match status" value="1"/>
</dbReference>
<comment type="caution">
    <text evidence="2">The sequence shown here is derived from an EMBL/GenBank/DDBJ whole genome shotgun (WGS) entry which is preliminary data.</text>
</comment>
<reference evidence="2 3" key="1">
    <citation type="submission" date="2020-08" db="EMBL/GenBank/DDBJ databases">
        <title>Genomic Encyclopedia of Type Strains, Phase IV (KMG-IV): sequencing the most valuable type-strain genomes for metagenomic binning, comparative biology and taxonomic classification.</title>
        <authorList>
            <person name="Goeker M."/>
        </authorList>
    </citation>
    <scope>NUCLEOTIDE SEQUENCE [LARGE SCALE GENOMIC DNA]</scope>
    <source>
        <strain evidence="2 3">DSM 15895</strain>
    </source>
</reference>
<gene>
    <name evidence="2" type="ORF">HNQ44_001216</name>
</gene>
<dbReference type="OrthoDB" id="9797508at2"/>
<dbReference type="PANTHER" id="PTHR33797:SF2">
    <property type="entry name" value="ORGANIC HYDROPEROXIDE RESISTANCE PROTEIN-LIKE"/>
    <property type="match status" value="1"/>
</dbReference>
<keyword evidence="3" id="KW-1185">Reference proteome</keyword>
<dbReference type="InterPro" id="IPR015946">
    <property type="entry name" value="KH_dom-like_a/b"/>
</dbReference>
<dbReference type="InterPro" id="IPR019953">
    <property type="entry name" value="OHR"/>
</dbReference>
<dbReference type="InterPro" id="IPR003718">
    <property type="entry name" value="OsmC/Ohr_fam"/>
</dbReference>